<comment type="subcellular location">
    <subcellularLocation>
        <location evidence="1">Nucleus</location>
    </subcellularLocation>
</comment>
<evidence type="ECO:0000256" key="6">
    <source>
        <dbReference type="ARBA" id="ARBA00022771"/>
    </source>
</evidence>
<feature type="domain" description="SP-RING-type" evidence="10">
    <location>
        <begin position="186"/>
        <end position="241"/>
    </location>
</feature>
<comment type="similarity">
    <text evidence="3">Belongs to the NSE2 family.</text>
</comment>
<name>A0AAX4H7P1_9ASCO</name>
<dbReference type="Gene3D" id="3.30.40.10">
    <property type="entry name" value="Zinc/RING finger domain, C3HC4 (zinc finger)"/>
    <property type="match status" value="1"/>
</dbReference>
<dbReference type="GO" id="GO:0000724">
    <property type="term" value="P:double-strand break repair via homologous recombination"/>
    <property type="evidence" value="ECO:0007669"/>
    <property type="project" value="InterPro"/>
</dbReference>
<dbReference type="InterPro" id="IPR004181">
    <property type="entry name" value="Znf_MIZ"/>
</dbReference>
<dbReference type="GO" id="GO:0030915">
    <property type="term" value="C:Smc5-Smc6 complex"/>
    <property type="evidence" value="ECO:0007669"/>
    <property type="project" value="InterPro"/>
</dbReference>
<dbReference type="SUPFAM" id="SSF57850">
    <property type="entry name" value="RING/U-box"/>
    <property type="match status" value="1"/>
</dbReference>
<gene>
    <name evidence="11" type="ORF">PUMCH_001772</name>
</gene>
<evidence type="ECO:0000259" key="10">
    <source>
        <dbReference type="Pfam" id="PF11789"/>
    </source>
</evidence>
<dbReference type="Pfam" id="PF11789">
    <property type="entry name" value="zf-Nse"/>
    <property type="match status" value="1"/>
</dbReference>
<evidence type="ECO:0000256" key="3">
    <source>
        <dbReference type="ARBA" id="ARBA00008212"/>
    </source>
</evidence>
<dbReference type="AlphaFoldDB" id="A0AAX4H7P1"/>
<keyword evidence="8" id="KW-0862">Zinc</keyword>
<evidence type="ECO:0000313" key="12">
    <source>
        <dbReference type="Proteomes" id="UP001338582"/>
    </source>
</evidence>
<proteinExistence type="inferred from homology"/>
<evidence type="ECO:0000256" key="9">
    <source>
        <dbReference type="ARBA" id="ARBA00023242"/>
    </source>
</evidence>
<protein>
    <recommendedName>
        <fullName evidence="10">SP-RING-type domain-containing protein</fullName>
    </recommendedName>
</protein>
<organism evidence="11 12">
    <name type="scientific">Australozyma saopauloensis</name>
    <dbReference type="NCBI Taxonomy" id="291208"/>
    <lineage>
        <taxon>Eukaryota</taxon>
        <taxon>Fungi</taxon>
        <taxon>Dikarya</taxon>
        <taxon>Ascomycota</taxon>
        <taxon>Saccharomycotina</taxon>
        <taxon>Pichiomycetes</taxon>
        <taxon>Metschnikowiaceae</taxon>
        <taxon>Australozyma</taxon>
    </lineage>
</organism>
<dbReference type="RefSeq" id="XP_062876881.1">
    <property type="nucleotide sequence ID" value="XM_063020811.1"/>
</dbReference>
<dbReference type="CDD" id="cd16651">
    <property type="entry name" value="SPL-RING_NSE2"/>
    <property type="match status" value="1"/>
</dbReference>
<dbReference type="GO" id="GO:0005634">
    <property type="term" value="C:nucleus"/>
    <property type="evidence" value="ECO:0007669"/>
    <property type="project" value="UniProtKB-SubCell"/>
</dbReference>
<dbReference type="EMBL" id="CP138895">
    <property type="protein sequence ID" value="WPK24498.1"/>
    <property type="molecule type" value="Genomic_DNA"/>
</dbReference>
<comment type="pathway">
    <text evidence="2">Protein modification; protein sumoylation.</text>
</comment>
<dbReference type="KEGG" id="asau:88172837"/>
<dbReference type="Gene3D" id="1.20.120.1010">
    <property type="match status" value="1"/>
</dbReference>
<evidence type="ECO:0000256" key="1">
    <source>
        <dbReference type="ARBA" id="ARBA00004123"/>
    </source>
</evidence>
<dbReference type="GO" id="GO:0061665">
    <property type="term" value="F:SUMO ligase activity"/>
    <property type="evidence" value="ECO:0007669"/>
    <property type="project" value="TreeGrafter"/>
</dbReference>
<dbReference type="InterPro" id="IPR013083">
    <property type="entry name" value="Znf_RING/FYVE/PHD"/>
</dbReference>
<dbReference type="GeneID" id="88172837"/>
<evidence type="ECO:0000256" key="5">
    <source>
        <dbReference type="ARBA" id="ARBA00022723"/>
    </source>
</evidence>
<dbReference type="Proteomes" id="UP001338582">
    <property type="component" value="Chromosome 2"/>
</dbReference>
<accession>A0AAX4H7P1</accession>
<dbReference type="PANTHER" id="PTHR21330:SF1">
    <property type="entry name" value="E3 SUMO-PROTEIN LIGASE NSE2"/>
    <property type="match status" value="1"/>
</dbReference>
<dbReference type="InterPro" id="IPR026846">
    <property type="entry name" value="Nse2(Mms21)"/>
</dbReference>
<keyword evidence="4" id="KW-0808">Transferase</keyword>
<sequence>MEEVPQETQVIPDFQENVLSYFPIYSSLRVNTDFTHTQLQRDIDDKISKTKQLSDDFINEIADMSPIPLLELCREFLESQTESYTKLVETKFRLQTLQTALRHAHSSVVDTRRLEDDLTLENYIQYCELTKENFADAIIADVETKIYSEQGCSTILKADSWYQYIRNCYFVLEHPEDPLPDDQVDEELAVEGGKISLKDPFSLNYFVEPLMAISCKHVFEKEHIMGEFRDSPRTKCPITGCVAELTKKDLRPDLLMQLRVRVHKAREKNKSQSRATRLQ</sequence>
<keyword evidence="6" id="KW-0863">Zinc-finger</keyword>
<keyword evidence="12" id="KW-1185">Reference proteome</keyword>
<keyword evidence="9" id="KW-0539">Nucleus</keyword>
<evidence type="ECO:0000313" key="11">
    <source>
        <dbReference type="EMBL" id="WPK24498.1"/>
    </source>
</evidence>
<dbReference type="PANTHER" id="PTHR21330">
    <property type="entry name" value="E3 SUMO-PROTEIN LIGASE NSE2"/>
    <property type="match status" value="1"/>
</dbReference>
<evidence type="ECO:0000256" key="8">
    <source>
        <dbReference type="ARBA" id="ARBA00022833"/>
    </source>
</evidence>
<evidence type="ECO:0000256" key="2">
    <source>
        <dbReference type="ARBA" id="ARBA00004718"/>
    </source>
</evidence>
<reference evidence="11 12" key="1">
    <citation type="submission" date="2023-10" db="EMBL/GenBank/DDBJ databases">
        <title>Draft Genome Sequence of Candida saopaulonensis from a very Premature Infant with Sepsis.</title>
        <authorList>
            <person name="Ning Y."/>
            <person name="Dai R."/>
            <person name="Xiao M."/>
            <person name="Xu Y."/>
            <person name="Yan Q."/>
            <person name="Zhang L."/>
        </authorList>
    </citation>
    <scope>NUCLEOTIDE SEQUENCE [LARGE SCALE GENOMIC DNA]</scope>
    <source>
        <strain evidence="11 12">19XY460</strain>
    </source>
</reference>
<dbReference type="GO" id="GO:0008270">
    <property type="term" value="F:zinc ion binding"/>
    <property type="evidence" value="ECO:0007669"/>
    <property type="project" value="UniProtKB-KW"/>
</dbReference>
<evidence type="ECO:0000256" key="7">
    <source>
        <dbReference type="ARBA" id="ARBA00022786"/>
    </source>
</evidence>
<keyword evidence="5" id="KW-0479">Metal-binding</keyword>
<evidence type="ECO:0000256" key="4">
    <source>
        <dbReference type="ARBA" id="ARBA00022679"/>
    </source>
</evidence>
<dbReference type="GO" id="GO:0016925">
    <property type="term" value="P:protein sumoylation"/>
    <property type="evidence" value="ECO:0007669"/>
    <property type="project" value="TreeGrafter"/>
</dbReference>
<keyword evidence="7" id="KW-0833">Ubl conjugation pathway</keyword>